<organism evidence="2 3">
    <name type="scientific">Acetobacter musti</name>
    <dbReference type="NCBI Taxonomy" id="864732"/>
    <lineage>
        <taxon>Bacteria</taxon>
        <taxon>Pseudomonadati</taxon>
        <taxon>Pseudomonadota</taxon>
        <taxon>Alphaproteobacteria</taxon>
        <taxon>Acetobacterales</taxon>
        <taxon>Acetobacteraceae</taxon>
        <taxon>Acetobacter</taxon>
    </lineage>
</organism>
<dbReference type="PIRSF" id="PIRSF032131">
    <property type="entry name" value="UCP032131"/>
    <property type="match status" value="1"/>
</dbReference>
<reference evidence="2 3" key="1">
    <citation type="journal article" date="2020" name="Int. J. Syst. Evol. Microbiol.">
        <title>Novel acetic acid bacteria from cider fermentations: Acetobacter conturbans sp. nov. and Acetobacter fallax sp. nov.</title>
        <authorList>
            <person name="Sombolestani A.S."/>
            <person name="Cleenwerck I."/>
            <person name="Cnockaert M."/>
            <person name="Borremans W."/>
            <person name="Wieme A.D."/>
            <person name="De Vuyst L."/>
            <person name="Vandamme P."/>
        </authorList>
    </citation>
    <scope>NUCLEOTIDE SEQUENCE [LARGE SCALE GENOMIC DNA]</scope>
    <source>
        <strain evidence="2 3">LMG 30640</strain>
    </source>
</reference>
<comment type="caution">
    <text evidence="2">The sequence shown here is derived from an EMBL/GenBank/DDBJ whole genome shotgun (WGS) entry which is preliminary data.</text>
</comment>
<sequence length="169" mass="17803">MILYQLRCSGAHEFEGWFRDSGAFEDQARCGLLSCPFCGTAEVDRALMAPAVRSGRAVAGAEEKAAEEKAVVGGGSAVSSPATSSSAGAGGMPGGIPDVLMAALRRLRHDVETTCENVGDRFADEALRIHRGEVEERGIYGSMSGEQKELLEDEGVAVQALPWVSRADS</sequence>
<gene>
    <name evidence="2" type="ORF">GOB93_06950</name>
</gene>
<evidence type="ECO:0000313" key="3">
    <source>
        <dbReference type="Proteomes" id="UP000635278"/>
    </source>
</evidence>
<feature type="region of interest" description="Disordered" evidence="1">
    <location>
        <begin position="71"/>
        <end position="91"/>
    </location>
</feature>
<keyword evidence="3" id="KW-1185">Reference proteome</keyword>
<proteinExistence type="predicted"/>
<dbReference type="Proteomes" id="UP000635278">
    <property type="component" value="Unassembled WGS sequence"/>
</dbReference>
<dbReference type="InterPro" id="IPR009562">
    <property type="entry name" value="DUF1178"/>
</dbReference>
<evidence type="ECO:0000313" key="2">
    <source>
        <dbReference type="EMBL" id="NHN84384.1"/>
    </source>
</evidence>
<accession>A0ABX0JS08</accession>
<name>A0ABX0JS08_9PROT</name>
<dbReference type="RefSeq" id="WP_173582754.1">
    <property type="nucleotide sequence ID" value="NZ_WOTB01000006.1"/>
</dbReference>
<dbReference type="Pfam" id="PF06676">
    <property type="entry name" value="DUF1178"/>
    <property type="match status" value="1"/>
</dbReference>
<feature type="compositionally biased region" description="Low complexity" evidence="1">
    <location>
        <begin position="77"/>
        <end position="87"/>
    </location>
</feature>
<protein>
    <submittedName>
        <fullName evidence="2">DUF1178 family protein</fullName>
    </submittedName>
</protein>
<evidence type="ECO:0000256" key="1">
    <source>
        <dbReference type="SAM" id="MobiDB-lite"/>
    </source>
</evidence>
<dbReference type="EMBL" id="WOTB01000006">
    <property type="protein sequence ID" value="NHN84384.1"/>
    <property type="molecule type" value="Genomic_DNA"/>
</dbReference>